<dbReference type="CDD" id="cd09873">
    <property type="entry name" value="PIN_Pae0151-like"/>
    <property type="match status" value="1"/>
</dbReference>
<dbReference type="Pfam" id="PF01850">
    <property type="entry name" value="PIN"/>
    <property type="match status" value="1"/>
</dbReference>
<evidence type="ECO:0000313" key="3">
    <source>
        <dbReference type="EMBL" id="AWR99857.1"/>
    </source>
</evidence>
<name>A0A2U9IVG6_9CREN</name>
<dbReference type="PANTHER" id="PTHR35901">
    <property type="entry name" value="RIBONUCLEASE VAPC3"/>
    <property type="match status" value="1"/>
</dbReference>
<dbReference type="Proteomes" id="UP000247586">
    <property type="component" value="Chromosome"/>
</dbReference>
<dbReference type="InterPro" id="IPR051619">
    <property type="entry name" value="TypeII_TA_RNase_PINc/VapC"/>
</dbReference>
<organism evidence="3 4">
    <name type="scientific">Metallosphaera hakonensis JCM 8857 = DSM 7519</name>
    <dbReference type="NCBI Taxonomy" id="1293036"/>
    <lineage>
        <taxon>Archaea</taxon>
        <taxon>Thermoproteota</taxon>
        <taxon>Thermoprotei</taxon>
        <taxon>Sulfolobales</taxon>
        <taxon>Sulfolobaceae</taxon>
        <taxon>Metallosphaera</taxon>
    </lineage>
</organism>
<dbReference type="PANTHER" id="PTHR35901:SF1">
    <property type="entry name" value="EXONUCLEASE VAPC9"/>
    <property type="match status" value="1"/>
</dbReference>
<sequence length="131" mass="14719">MRVIDSSSLVKFFSKEKGWERVAEVITEGVLTLDLSIKEIANAFWKKVNKGEMKEDLAIKILSDLIKGEAISMANQDDYLVEAFRVANRNKITIYDALFIALAKSSKLELITSDKGQYEVALKEGVKAYLV</sequence>
<dbReference type="RefSeq" id="WP_054837534.1">
    <property type="nucleotide sequence ID" value="NZ_BBBA01000082.1"/>
</dbReference>
<dbReference type="STRING" id="1293036.GCA_001315825_03230"/>
<dbReference type="AlphaFoldDB" id="A0A2U9IVG6"/>
<dbReference type="InterPro" id="IPR002716">
    <property type="entry name" value="PIN_dom"/>
</dbReference>
<dbReference type="InterPro" id="IPR029060">
    <property type="entry name" value="PIN-like_dom_sf"/>
</dbReference>
<dbReference type="InterPro" id="IPR044153">
    <property type="entry name" value="PIN_Pae0151-like"/>
</dbReference>
<proteinExistence type="predicted"/>
<evidence type="ECO:0000256" key="1">
    <source>
        <dbReference type="ARBA" id="ARBA00022842"/>
    </source>
</evidence>
<feature type="domain" description="PIN" evidence="2">
    <location>
        <begin position="3"/>
        <end position="121"/>
    </location>
</feature>
<gene>
    <name evidence="3" type="ORF">DFR87_09320</name>
</gene>
<reference evidence="4" key="3">
    <citation type="submission" date="2020-03" db="EMBL/GenBank/DDBJ databases">
        <title>Sequencing and Assembly of Multiple Reported Metal-Biooxidizing Members of the Extremely Thermoacidophilic Archaeal Family Sulfolobaceae.</title>
        <authorList>
            <person name="Counts J.A."/>
            <person name="Kelly R.M."/>
        </authorList>
    </citation>
    <scope>NUCLEOTIDE SEQUENCE [LARGE SCALE GENOMIC DNA]</scope>
    <source>
        <strain evidence="4">HO1-1</strain>
    </source>
</reference>
<keyword evidence="1" id="KW-0460">Magnesium</keyword>
<evidence type="ECO:0000259" key="2">
    <source>
        <dbReference type="Pfam" id="PF01850"/>
    </source>
</evidence>
<accession>A0A2U9IVG6</accession>
<dbReference type="GeneID" id="36835540"/>
<evidence type="ECO:0000313" key="4">
    <source>
        <dbReference type="Proteomes" id="UP000247586"/>
    </source>
</evidence>
<protein>
    <submittedName>
        <fullName evidence="3">PIN domain-containing protein</fullName>
    </submittedName>
</protein>
<dbReference type="EMBL" id="CP029287">
    <property type="protein sequence ID" value="AWR99857.1"/>
    <property type="molecule type" value="Genomic_DNA"/>
</dbReference>
<reference evidence="4" key="2">
    <citation type="submission" date="2020-03" db="EMBL/GenBank/DDBJ databases">
        <title>Complete Genome Sequences of Extremely Thermoacidophilic, Metal-Mobilizing Type-Strain Members of the Archaeal Family Sulfolobaceae: Acidianus brierleyi DSM-1651T, Acidianus sulfidivorans DSM-18786T, Metallosphaera hakonensis DSM-7519T, and Metallosphaera prunae DSM-10039T.</title>
        <authorList>
            <person name="Counts J.A."/>
            <person name="Kelly R.M."/>
        </authorList>
    </citation>
    <scope>NUCLEOTIDE SEQUENCE [LARGE SCALE GENOMIC DNA]</scope>
    <source>
        <strain evidence="4">HO1-1</strain>
    </source>
</reference>
<dbReference type="OrthoDB" id="269293at2157"/>
<keyword evidence="4" id="KW-1185">Reference proteome</keyword>
<dbReference type="KEGG" id="mhk:DFR87_09320"/>
<dbReference type="SUPFAM" id="SSF88723">
    <property type="entry name" value="PIN domain-like"/>
    <property type="match status" value="1"/>
</dbReference>
<dbReference type="Gene3D" id="3.40.50.1010">
    <property type="entry name" value="5'-nuclease"/>
    <property type="match status" value="1"/>
</dbReference>
<reference evidence="3 4" key="1">
    <citation type="submission" date="2018-05" db="EMBL/GenBank/DDBJ databases">
        <title>Complete Genome Sequences of Extremely Thermoacidophilic, Metal-Mobilizing Type-Strain Members of the Archaeal Family Sulfolobaceae: Acidianus brierleyi DSM-1651T, Acidianus sulfidivorans DSM-18786T, Metallosphaera hakonensis DSM-7519T, and Metallosphaera prunae DSM-10039T.</title>
        <authorList>
            <person name="Counts J.A."/>
            <person name="Kelly R.M."/>
        </authorList>
    </citation>
    <scope>NUCLEOTIDE SEQUENCE [LARGE SCALE GENOMIC DNA]</scope>
    <source>
        <strain evidence="3 4">HO1-1</strain>
    </source>
</reference>